<feature type="region of interest" description="Disordered" evidence="1">
    <location>
        <begin position="66"/>
        <end position="94"/>
    </location>
</feature>
<accession>A0A1R1PYD7</accession>
<proteinExistence type="predicted"/>
<comment type="caution">
    <text evidence="3">The sequence shown here is derived from an EMBL/GenBank/DDBJ whole genome shotgun (WGS) entry which is preliminary data.</text>
</comment>
<feature type="signal peptide" evidence="2">
    <location>
        <begin position="1"/>
        <end position="20"/>
    </location>
</feature>
<evidence type="ECO:0000256" key="1">
    <source>
        <dbReference type="SAM" id="MobiDB-lite"/>
    </source>
</evidence>
<evidence type="ECO:0000256" key="2">
    <source>
        <dbReference type="SAM" id="SignalP"/>
    </source>
</evidence>
<reference evidence="4" key="1">
    <citation type="submission" date="2017-01" db="EMBL/GenBank/DDBJ databases">
        <authorList>
            <person name="Wang Y."/>
            <person name="White M."/>
            <person name="Kvist S."/>
            <person name="Moncalvo J.-M."/>
        </authorList>
    </citation>
    <scope>NUCLEOTIDE SEQUENCE [LARGE SCALE GENOMIC DNA]</scope>
    <source>
        <strain evidence="4">COL-18-3</strain>
    </source>
</reference>
<feature type="chain" id="PRO_5012164236" evidence="2">
    <location>
        <begin position="21"/>
        <end position="189"/>
    </location>
</feature>
<dbReference type="AlphaFoldDB" id="A0A1R1PYD7"/>
<gene>
    <name evidence="3" type="ORF">AX774_g439</name>
</gene>
<evidence type="ECO:0000313" key="4">
    <source>
        <dbReference type="Proteomes" id="UP000188320"/>
    </source>
</evidence>
<dbReference type="EMBL" id="LSSK01000025">
    <property type="protein sequence ID" value="OMH85975.1"/>
    <property type="molecule type" value="Genomic_DNA"/>
</dbReference>
<dbReference type="Proteomes" id="UP000188320">
    <property type="component" value="Unassembled WGS sequence"/>
</dbReference>
<feature type="region of interest" description="Disordered" evidence="1">
    <location>
        <begin position="136"/>
        <end position="160"/>
    </location>
</feature>
<name>A0A1R1PYD7_ZANCU</name>
<keyword evidence="2" id="KW-0732">Signal</keyword>
<keyword evidence="4" id="KW-1185">Reference proteome</keyword>
<protein>
    <submittedName>
        <fullName evidence="3">Uncharacterized protein</fullName>
    </submittedName>
</protein>
<organism evidence="3 4">
    <name type="scientific">Zancudomyces culisetae</name>
    <name type="common">Gut fungus</name>
    <name type="synonym">Smittium culisetae</name>
    <dbReference type="NCBI Taxonomy" id="1213189"/>
    <lineage>
        <taxon>Eukaryota</taxon>
        <taxon>Fungi</taxon>
        <taxon>Fungi incertae sedis</taxon>
        <taxon>Zoopagomycota</taxon>
        <taxon>Kickxellomycotina</taxon>
        <taxon>Harpellomycetes</taxon>
        <taxon>Harpellales</taxon>
        <taxon>Legeriomycetaceae</taxon>
        <taxon>Zancudomyces</taxon>
    </lineage>
</organism>
<sequence length="189" mass="21332">MVKSTLALLTVAVATVSVNAAYAPRPRENVGPMQPPMEQVQDLGKFASPARPAFNRRFAIPPYRKRADEEEEAAPADDTALVQSADAPEDGDAVDETDDRWWGYYGYPCYGGYYGYRYPYYSGYYGRYYRKRADEEGGAPADKPVSAQDSPAQIINSPGYKINSGSETDDRWYGFNPYKFYGAYYDSYW</sequence>
<evidence type="ECO:0000313" key="3">
    <source>
        <dbReference type="EMBL" id="OMH85975.1"/>
    </source>
</evidence>
<feature type="compositionally biased region" description="Polar residues" evidence="1">
    <location>
        <begin position="147"/>
        <end position="156"/>
    </location>
</feature>